<dbReference type="InterPro" id="IPR029058">
    <property type="entry name" value="AB_hydrolase_fold"/>
</dbReference>
<comment type="caution">
    <text evidence="3">The sequence shown here is derived from an EMBL/GenBank/DDBJ whole genome shotgun (WGS) entry which is preliminary data.</text>
</comment>
<feature type="signal peptide" evidence="1">
    <location>
        <begin position="1"/>
        <end position="21"/>
    </location>
</feature>
<dbReference type="PANTHER" id="PTHR47751:SF1">
    <property type="entry name" value="SUPERFAMILY HYDROLASE, PUTATIVE (AFU_ORTHOLOGUE AFUA_2G16580)-RELATED"/>
    <property type="match status" value="1"/>
</dbReference>
<name>A0AA37IIT5_9BURK</name>
<dbReference type="EMBL" id="BPUS01000008">
    <property type="protein sequence ID" value="GJH27080.1"/>
    <property type="molecule type" value="Genomic_DNA"/>
</dbReference>
<dbReference type="Proteomes" id="UP001055111">
    <property type="component" value="Unassembled WGS sequence"/>
</dbReference>
<dbReference type="PANTHER" id="PTHR47751">
    <property type="entry name" value="SUPERFAMILY HYDROLASE, PUTATIVE (AFU_ORTHOLOGUE AFUA_2G16580)-RELATED"/>
    <property type="match status" value="1"/>
</dbReference>
<dbReference type="RefSeq" id="WP_238213753.1">
    <property type="nucleotide sequence ID" value="NZ_BPUS01000008.1"/>
</dbReference>
<reference evidence="3" key="1">
    <citation type="submission" date="2022-09" db="EMBL/GenBank/DDBJ databases">
        <title>Isolation and characterization of 3-chlorobenzoate degrading bacteria from soils in Shizuoka.</title>
        <authorList>
            <person name="Ifat A."/>
            <person name="Ogawa N."/>
            <person name="Kimbara K."/>
            <person name="Moriuchi R."/>
            <person name="Dohra H."/>
            <person name="Shintani M."/>
        </authorList>
    </citation>
    <scope>NUCLEOTIDE SEQUENCE</scope>
    <source>
        <strain evidence="3">19CS4-2</strain>
    </source>
</reference>
<keyword evidence="1" id="KW-0732">Signal</keyword>
<dbReference type="SUPFAM" id="SSF53474">
    <property type="entry name" value="alpha/beta-Hydrolases"/>
    <property type="match status" value="1"/>
</dbReference>
<dbReference type="Gene3D" id="3.40.50.1820">
    <property type="entry name" value="alpha/beta hydrolase"/>
    <property type="match status" value="1"/>
</dbReference>
<evidence type="ECO:0000256" key="1">
    <source>
        <dbReference type="SAM" id="SignalP"/>
    </source>
</evidence>
<evidence type="ECO:0000313" key="3">
    <source>
        <dbReference type="EMBL" id="GJH27080.1"/>
    </source>
</evidence>
<feature type="domain" description="Dienelactone hydrolase" evidence="2">
    <location>
        <begin position="55"/>
        <end position="170"/>
    </location>
</feature>
<dbReference type="Gene3D" id="1.10.10.800">
    <property type="match status" value="1"/>
</dbReference>
<sequence length="242" mass="26130">MSFVSKSIFVAMMSLPLSSLADVSSVGSVAQGANVVGSQAVEFYSGRVKIAANLYLPPDFDSLTKYPAIVVAHPWGGVKEQTSGLYAQKLAKEGFVTLAFDASHYGESGGQPRDLEDPADRVQDIRSAIGYLSQLSEVDSNRIGSLGVCAGGGYTLNEAQTDLRVKAVASIVAYDIGGATRTGIQGSPATSPRVLCCTWLITRSNTWIWSPRAPCCLLRVRRPKRSSSARKHMRKQRSRKNW</sequence>
<dbReference type="InterPro" id="IPR051411">
    <property type="entry name" value="Polyketide_trans_af380"/>
</dbReference>
<gene>
    <name evidence="3" type="ORF">CBA19CS42_21210</name>
</gene>
<dbReference type="AlphaFoldDB" id="A0AA37IIT5"/>
<feature type="chain" id="PRO_5041208967" description="Dienelactone hydrolase domain-containing protein" evidence="1">
    <location>
        <begin position="22"/>
        <end position="242"/>
    </location>
</feature>
<organism evidence="3 4">
    <name type="scientific">Caballeronia novacaledonica</name>
    <dbReference type="NCBI Taxonomy" id="1544861"/>
    <lineage>
        <taxon>Bacteria</taxon>
        <taxon>Pseudomonadati</taxon>
        <taxon>Pseudomonadota</taxon>
        <taxon>Betaproteobacteria</taxon>
        <taxon>Burkholderiales</taxon>
        <taxon>Burkholderiaceae</taxon>
        <taxon>Caballeronia</taxon>
    </lineage>
</organism>
<dbReference type="Pfam" id="PF01738">
    <property type="entry name" value="DLH"/>
    <property type="match status" value="1"/>
</dbReference>
<accession>A0AA37IIT5</accession>
<dbReference type="InterPro" id="IPR002925">
    <property type="entry name" value="Dienelactn_hydro"/>
</dbReference>
<evidence type="ECO:0000313" key="4">
    <source>
        <dbReference type="Proteomes" id="UP001055111"/>
    </source>
</evidence>
<dbReference type="GO" id="GO:0016787">
    <property type="term" value="F:hydrolase activity"/>
    <property type="evidence" value="ECO:0007669"/>
    <property type="project" value="InterPro"/>
</dbReference>
<evidence type="ECO:0000259" key="2">
    <source>
        <dbReference type="Pfam" id="PF01738"/>
    </source>
</evidence>
<proteinExistence type="predicted"/>
<protein>
    <recommendedName>
        <fullName evidence="2">Dienelactone hydrolase domain-containing protein</fullName>
    </recommendedName>
</protein>